<reference evidence="5" key="1">
    <citation type="submission" date="2021-03" db="EMBL/GenBank/DDBJ databases">
        <authorList>
            <consortium name="Genoscope - CEA"/>
            <person name="William W."/>
        </authorList>
    </citation>
    <scope>NUCLEOTIDE SEQUENCE</scope>
    <source>
        <strain evidence="5">Doubled-haploid Pahang</strain>
    </source>
</reference>
<dbReference type="GO" id="GO:0007018">
    <property type="term" value="P:microtubule-based movement"/>
    <property type="evidence" value="ECO:0007669"/>
    <property type="project" value="InterPro"/>
</dbReference>
<dbReference type="PROSITE" id="PS50067">
    <property type="entry name" value="KINESIN_MOTOR_2"/>
    <property type="match status" value="1"/>
</dbReference>
<keyword evidence="2 3" id="KW-0505">Motor protein</keyword>
<organism evidence="6 7">
    <name type="scientific">Musa acuminata subsp. malaccensis</name>
    <name type="common">Wild banana</name>
    <name type="synonym">Musa malaccensis</name>
    <dbReference type="NCBI Taxonomy" id="214687"/>
    <lineage>
        <taxon>Eukaryota</taxon>
        <taxon>Viridiplantae</taxon>
        <taxon>Streptophyta</taxon>
        <taxon>Embryophyta</taxon>
        <taxon>Tracheophyta</taxon>
        <taxon>Spermatophyta</taxon>
        <taxon>Magnoliopsida</taxon>
        <taxon>Liliopsida</taxon>
        <taxon>Zingiberales</taxon>
        <taxon>Musaceae</taxon>
        <taxon>Musa</taxon>
    </lineage>
</organism>
<feature type="domain" description="Kinesin motor" evidence="4">
    <location>
        <begin position="1"/>
        <end position="118"/>
    </location>
</feature>
<evidence type="ECO:0000259" key="4">
    <source>
        <dbReference type="PROSITE" id="PS50067"/>
    </source>
</evidence>
<evidence type="ECO:0000313" key="6">
    <source>
        <dbReference type="EnsemblPlants" id="Ma06_p29540.1"/>
    </source>
</evidence>
<keyword evidence="1" id="KW-0493">Microtubule</keyword>
<evidence type="ECO:0000256" key="2">
    <source>
        <dbReference type="ARBA" id="ARBA00023175"/>
    </source>
</evidence>
<dbReference type="GO" id="GO:0005874">
    <property type="term" value="C:microtubule"/>
    <property type="evidence" value="ECO:0007669"/>
    <property type="project" value="UniProtKB-KW"/>
</dbReference>
<dbReference type="InterPro" id="IPR001752">
    <property type="entry name" value="Kinesin_motor_dom"/>
</dbReference>
<proteinExistence type="inferred from homology"/>
<dbReference type="InterPro" id="IPR027417">
    <property type="entry name" value="P-loop_NTPase"/>
</dbReference>
<dbReference type="Proteomes" id="UP000012960">
    <property type="component" value="Unplaced"/>
</dbReference>
<keyword evidence="3" id="KW-0547">Nucleotide-binding</keyword>
<feature type="binding site" evidence="3">
    <location>
        <begin position="17"/>
        <end position="24"/>
    </location>
    <ligand>
        <name>ATP</name>
        <dbReference type="ChEBI" id="CHEBI:30616"/>
    </ligand>
</feature>
<dbReference type="Gene3D" id="3.40.850.10">
    <property type="entry name" value="Kinesin motor domain"/>
    <property type="match status" value="1"/>
</dbReference>
<keyword evidence="7" id="KW-1185">Reference proteome</keyword>
<dbReference type="InterPro" id="IPR036961">
    <property type="entry name" value="Kinesin_motor_dom_sf"/>
</dbReference>
<dbReference type="GO" id="GO:0005524">
    <property type="term" value="F:ATP binding"/>
    <property type="evidence" value="ECO:0007669"/>
    <property type="project" value="UniProtKB-UniRule"/>
</dbReference>
<evidence type="ECO:0000313" key="7">
    <source>
        <dbReference type="Proteomes" id="UP000012960"/>
    </source>
</evidence>
<name>A0A804JLU4_MUSAM</name>
<dbReference type="SUPFAM" id="SSF52540">
    <property type="entry name" value="P-loop containing nucleoside triphosphate hydrolases"/>
    <property type="match status" value="1"/>
</dbReference>
<dbReference type="GO" id="GO:0008017">
    <property type="term" value="F:microtubule binding"/>
    <property type="evidence" value="ECO:0007669"/>
    <property type="project" value="InterPro"/>
</dbReference>
<dbReference type="EMBL" id="HG996471">
    <property type="protein sequence ID" value="CAG1847774.1"/>
    <property type="molecule type" value="Genomic_DNA"/>
</dbReference>
<dbReference type="GO" id="GO:0003777">
    <property type="term" value="F:microtubule motor activity"/>
    <property type="evidence" value="ECO:0007669"/>
    <property type="project" value="InterPro"/>
</dbReference>
<dbReference type="InParanoid" id="A0A804JLU4"/>
<protein>
    <submittedName>
        <fullName evidence="5">(wild Malaysian banana) hypothetical protein</fullName>
    </submittedName>
</protein>
<comment type="similarity">
    <text evidence="3">Belongs to the TRAFAC class myosin-kinesin ATPase superfamily. Kinesin family.</text>
</comment>
<dbReference type="EnsemblPlants" id="Ma06_t29540.1">
    <property type="protein sequence ID" value="Ma06_p29540.1"/>
    <property type="gene ID" value="Ma06_g29540"/>
</dbReference>
<evidence type="ECO:0000256" key="3">
    <source>
        <dbReference type="PROSITE-ProRule" id="PRU00283"/>
    </source>
</evidence>
<gene>
    <name evidence="5" type="ORF">GSMUA_175690.1</name>
</gene>
<dbReference type="Pfam" id="PF00225">
    <property type="entry name" value="Kinesin"/>
    <property type="match status" value="1"/>
</dbReference>
<reference evidence="6" key="2">
    <citation type="submission" date="2021-05" db="UniProtKB">
        <authorList>
            <consortium name="EnsemblPlants"/>
        </authorList>
    </citation>
    <scope>IDENTIFICATION</scope>
    <source>
        <strain evidence="6">subsp. malaccensis</strain>
    </source>
</reference>
<sequence length="118" mass="13618">MYLSVEKVNGCLMIYLAKTSRGKTYTMWGPPNALLEDAWYRTNRGLTLCAYERLFSCIDEEQLKHSDKQLNFQSYCSFLEAIVLTLLDIPSISSFIKVDVSTGICVDYLTEEFVRMMM</sequence>
<accession>A0A804JLU4</accession>
<evidence type="ECO:0000256" key="1">
    <source>
        <dbReference type="ARBA" id="ARBA00022701"/>
    </source>
</evidence>
<dbReference type="AlphaFoldDB" id="A0A804JLU4"/>
<dbReference type="Gramene" id="Ma06_t29540.1">
    <property type="protein sequence ID" value="Ma06_p29540.1"/>
    <property type="gene ID" value="Ma06_g29540"/>
</dbReference>
<evidence type="ECO:0000313" key="5">
    <source>
        <dbReference type="EMBL" id="CAG1847774.1"/>
    </source>
</evidence>
<keyword evidence="3" id="KW-0067">ATP-binding</keyword>